<evidence type="ECO:0000259" key="1">
    <source>
        <dbReference type="Pfam" id="PF00582"/>
    </source>
</evidence>
<reference evidence="2 3" key="1">
    <citation type="submission" date="2023-07" db="EMBL/GenBank/DDBJ databases">
        <title>Sequencing the genomes of 1000 actinobacteria strains.</title>
        <authorList>
            <person name="Klenk H.-P."/>
        </authorList>
    </citation>
    <scope>NUCLEOTIDE SEQUENCE [LARGE SCALE GENOMIC DNA]</scope>
    <source>
        <strain evidence="2 3">DSM 45805</strain>
    </source>
</reference>
<dbReference type="Proteomes" id="UP001229651">
    <property type="component" value="Unassembled WGS sequence"/>
</dbReference>
<evidence type="ECO:0000313" key="2">
    <source>
        <dbReference type="EMBL" id="MDQ0377871.1"/>
    </source>
</evidence>
<sequence length="163" mass="17442">MTVIVWIVEGTWMACVDAAATLAPADSDIALLHVTVEEIPAAAHGAYTGLLGRGHPDRDPGRHVEELAASAAKQLLTAAAHRLHRPSTRLHRRGRPEQEVLDAAKAAELLILARDGDRSRPGPKSLGRASRFVVDHAPCPVLLVWPQSAPDTSSIPPAPPHQR</sequence>
<dbReference type="Pfam" id="PF00582">
    <property type="entry name" value="Usp"/>
    <property type="match status" value="1"/>
</dbReference>
<evidence type="ECO:0000313" key="3">
    <source>
        <dbReference type="Proteomes" id="UP001229651"/>
    </source>
</evidence>
<name>A0ABU0ES91_9PSEU</name>
<dbReference type="EMBL" id="JAUSUT010000001">
    <property type="protein sequence ID" value="MDQ0377871.1"/>
    <property type="molecule type" value="Genomic_DNA"/>
</dbReference>
<gene>
    <name evidence="2" type="ORF">FB470_001865</name>
</gene>
<organism evidence="2 3">
    <name type="scientific">Amycolatopsis thermophila</name>
    <dbReference type="NCBI Taxonomy" id="206084"/>
    <lineage>
        <taxon>Bacteria</taxon>
        <taxon>Bacillati</taxon>
        <taxon>Actinomycetota</taxon>
        <taxon>Actinomycetes</taxon>
        <taxon>Pseudonocardiales</taxon>
        <taxon>Pseudonocardiaceae</taxon>
        <taxon>Amycolatopsis</taxon>
    </lineage>
</organism>
<dbReference type="CDD" id="cd00293">
    <property type="entry name" value="USP-like"/>
    <property type="match status" value="1"/>
</dbReference>
<accession>A0ABU0ES91</accession>
<comment type="caution">
    <text evidence="2">The sequence shown here is derived from an EMBL/GenBank/DDBJ whole genome shotgun (WGS) entry which is preliminary data.</text>
</comment>
<dbReference type="RefSeq" id="WP_306990453.1">
    <property type="nucleotide sequence ID" value="NZ_JAUSUT010000001.1"/>
</dbReference>
<protein>
    <submittedName>
        <fullName evidence="2">Nucleotide-binding universal stress UspA family protein</fullName>
    </submittedName>
</protein>
<keyword evidence="3" id="KW-1185">Reference proteome</keyword>
<dbReference type="Gene3D" id="3.40.50.12370">
    <property type="match status" value="1"/>
</dbReference>
<proteinExistence type="predicted"/>
<dbReference type="InterPro" id="IPR006016">
    <property type="entry name" value="UspA"/>
</dbReference>
<feature type="domain" description="UspA" evidence="1">
    <location>
        <begin position="19"/>
        <end position="144"/>
    </location>
</feature>
<dbReference type="SUPFAM" id="SSF52402">
    <property type="entry name" value="Adenine nucleotide alpha hydrolases-like"/>
    <property type="match status" value="1"/>
</dbReference>